<dbReference type="InterPro" id="IPR015943">
    <property type="entry name" value="WD40/YVTN_repeat-like_dom_sf"/>
</dbReference>
<dbReference type="InterPro" id="IPR036322">
    <property type="entry name" value="WD40_repeat_dom_sf"/>
</dbReference>
<evidence type="ECO:0000256" key="1">
    <source>
        <dbReference type="ARBA" id="ARBA00009768"/>
    </source>
</evidence>
<evidence type="ECO:0000256" key="6">
    <source>
        <dbReference type="SAM" id="Coils"/>
    </source>
</evidence>
<dbReference type="SMART" id="SM00320">
    <property type="entry name" value="WD40"/>
    <property type="match status" value="6"/>
</dbReference>
<dbReference type="InterPro" id="IPR020472">
    <property type="entry name" value="WD40_PAC1"/>
</dbReference>
<feature type="repeat" description="WD" evidence="5">
    <location>
        <begin position="109"/>
        <end position="135"/>
    </location>
</feature>
<dbReference type="EMBL" id="CAAE01014659">
    <property type="protein sequence ID" value="CAG01749.1"/>
    <property type="molecule type" value="Genomic_DNA"/>
</dbReference>
<dbReference type="PROSITE" id="PS50294">
    <property type="entry name" value="WD_REPEATS_REGION"/>
    <property type="match status" value="4"/>
</dbReference>
<dbReference type="OrthoDB" id="10255630at2759"/>
<dbReference type="Pfam" id="PF25391">
    <property type="entry name" value="WD40_Gbeta"/>
    <property type="match status" value="2"/>
</dbReference>
<evidence type="ECO:0000256" key="2">
    <source>
        <dbReference type="ARBA" id="ARBA00022574"/>
    </source>
</evidence>
<accession>Q4SC83</accession>
<dbReference type="PIRSF" id="PIRSF002394">
    <property type="entry name" value="GN-bd_beta"/>
    <property type="match status" value="1"/>
</dbReference>
<comment type="caution">
    <text evidence="7">The sequence shown here is derived from an EMBL/GenBank/DDBJ whole genome shotgun (WGS) entry which is preliminary data.</text>
</comment>
<dbReference type="InterPro" id="IPR001680">
    <property type="entry name" value="WD40_rpt"/>
</dbReference>
<dbReference type="InterPro" id="IPR016346">
    <property type="entry name" value="G-protein_beta_1-5"/>
</dbReference>
<dbReference type="CDD" id="cd00200">
    <property type="entry name" value="WD40"/>
    <property type="match status" value="1"/>
</dbReference>
<sequence>MSELDQLRQEAEQLKNQIRDARKACADATLSQITANIDPVGRIQMRTRRTLRGHLAKIYAMHWGTDSRLLVSASQDGKLIIWDSYTTNKMTATHWQDLFGYLSCCRFLDDNQIVTSSGDTTCALWDIETGQQTTTFAGHTGDVMSLSLAPDTRMFVSGACDASAKLWDIREGMCRQTFTGHESDINAICFFPNGNAFATGSDDATCRLFDLRADQELMVYSHDNIICGITSVAFSKSGRLLLAGYDDFNCNVWDTLKADRAGVLAGHDNRVSCLGVTDDGMAVATGSWDSFLKIWN</sequence>
<dbReference type="SUPFAM" id="SSF50978">
    <property type="entry name" value="WD40 repeat-like"/>
    <property type="match status" value="1"/>
</dbReference>
<evidence type="ECO:0000256" key="4">
    <source>
        <dbReference type="ARBA" id="ARBA00023224"/>
    </source>
</evidence>
<feature type="repeat" description="WD" evidence="5">
    <location>
        <begin position="51"/>
        <end position="92"/>
    </location>
</feature>
<evidence type="ECO:0000256" key="3">
    <source>
        <dbReference type="ARBA" id="ARBA00022737"/>
    </source>
</evidence>
<name>Q4SC83_TETNG</name>
<dbReference type="Gene3D" id="2.130.10.10">
    <property type="entry name" value="YVTN repeat-like/Quinoprotein amine dehydrogenase"/>
    <property type="match status" value="1"/>
</dbReference>
<proteinExistence type="inferred from homology"/>
<feature type="repeat" description="WD" evidence="5">
    <location>
        <begin position="136"/>
        <end position="177"/>
    </location>
</feature>
<feature type="repeat" description="WD" evidence="5">
    <location>
        <begin position="229"/>
        <end position="254"/>
    </location>
</feature>
<keyword evidence="3" id="KW-0677">Repeat</keyword>
<feature type="non-terminal residue" evidence="7">
    <location>
        <position position="1"/>
    </location>
</feature>
<dbReference type="PROSITE" id="PS50082">
    <property type="entry name" value="WD_REPEATS_2"/>
    <property type="match status" value="6"/>
</dbReference>
<dbReference type="KEGG" id="tng:GSTEN00020620G001"/>
<feature type="coiled-coil region" evidence="6">
    <location>
        <begin position="1"/>
        <end position="31"/>
    </location>
</feature>
<dbReference type="AlphaFoldDB" id="Q4SC83"/>
<keyword evidence="2 5" id="KW-0853">WD repeat</keyword>
<feature type="repeat" description="WD" evidence="5">
    <location>
        <begin position="178"/>
        <end position="219"/>
    </location>
</feature>
<evidence type="ECO:0000256" key="5">
    <source>
        <dbReference type="PROSITE-ProRule" id="PRU00221"/>
    </source>
</evidence>
<comment type="similarity">
    <text evidence="1">Belongs to the WD repeat G protein beta family.</text>
</comment>
<evidence type="ECO:0000313" key="7">
    <source>
        <dbReference type="EMBL" id="CAG01749.1"/>
    </source>
</evidence>
<keyword evidence="6" id="KW-0175">Coiled coil</keyword>
<dbReference type="InterPro" id="IPR001632">
    <property type="entry name" value="WD40_G-protein_beta-like"/>
</dbReference>
<gene>
    <name evidence="7" type="ORF">GSTENG00020620001</name>
</gene>
<dbReference type="PRINTS" id="PR00320">
    <property type="entry name" value="GPROTEINBRPT"/>
</dbReference>
<dbReference type="GO" id="GO:0007165">
    <property type="term" value="P:signal transduction"/>
    <property type="evidence" value="ECO:0007669"/>
    <property type="project" value="UniProtKB-KW"/>
</dbReference>
<protein>
    <submittedName>
        <fullName evidence="7">(spotted green pufferfish) hypothetical protein</fullName>
    </submittedName>
</protein>
<keyword evidence="4" id="KW-0807">Transducer</keyword>
<feature type="repeat" description="WD" evidence="5">
    <location>
        <begin position="264"/>
        <end position="296"/>
    </location>
</feature>
<dbReference type="PANTHER" id="PTHR19850">
    <property type="entry name" value="GUANINE NUCLEOTIDE-BINDING PROTEIN BETA G PROTEIN BETA"/>
    <property type="match status" value="1"/>
</dbReference>
<organism evidence="7">
    <name type="scientific">Tetraodon nigroviridis</name>
    <name type="common">Spotted green pufferfish</name>
    <name type="synonym">Chelonodon nigroviridis</name>
    <dbReference type="NCBI Taxonomy" id="99883"/>
    <lineage>
        <taxon>Eukaryota</taxon>
        <taxon>Metazoa</taxon>
        <taxon>Chordata</taxon>
        <taxon>Craniata</taxon>
        <taxon>Vertebrata</taxon>
        <taxon>Euteleostomi</taxon>
        <taxon>Actinopterygii</taxon>
        <taxon>Neopterygii</taxon>
        <taxon>Teleostei</taxon>
        <taxon>Neoteleostei</taxon>
        <taxon>Acanthomorphata</taxon>
        <taxon>Eupercaria</taxon>
        <taxon>Tetraodontiformes</taxon>
        <taxon>Tetradontoidea</taxon>
        <taxon>Tetraodontidae</taxon>
        <taxon>Tetraodon</taxon>
    </lineage>
</organism>
<dbReference type="PRINTS" id="PR00319">
    <property type="entry name" value="GPROTEINB"/>
</dbReference>
<reference evidence="7" key="2">
    <citation type="submission" date="2004-02" db="EMBL/GenBank/DDBJ databases">
        <authorList>
            <consortium name="Genoscope"/>
            <consortium name="Whitehead Institute Centre for Genome Research"/>
        </authorList>
    </citation>
    <scope>NUCLEOTIDE SEQUENCE</scope>
</reference>
<reference evidence="7" key="1">
    <citation type="journal article" date="2004" name="Nature">
        <title>Genome duplication in the teleost fish Tetraodon nigroviridis reveals the early vertebrate proto-karyotype.</title>
        <authorList>
            <person name="Jaillon O."/>
            <person name="Aury J.-M."/>
            <person name="Brunet F."/>
            <person name="Petit J.-L."/>
            <person name="Stange-Thomann N."/>
            <person name="Mauceli E."/>
            <person name="Bouneau L."/>
            <person name="Fischer C."/>
            <person name="Ozouf-Costaz C."/>
            <person name="Bernot A."/>
            <person name="Nicaud S."/>
            <person name="Jaffe D."/>
            <person name="Fisher S."/>
            <person name="Lutfalla G."/>
            <person name="Dossat C."/>
            <person name="Segurens B."/>
            <person name="Dasilva C."/>
            <person name="Salanoubat M."/>
            <person name="Levy M."/>
            <person name="Boudet N."/>
            <person name="Castellano S."/>
            <person name="Anthouard V."/>
            <person name="Jubin C."/>
            <person name="Castelli V."/>
            <person name="Katinka M."/>
            <person name="Vacherie B."/>
            <person name="Biemont C."/>
            <person name="Skalli Z."/>
            <person name="Cattolico L."/>
            <person name="Poulain J."/>
            <person name="De Berardinis V."/>
            <person name="Cruaud C."/>
            <person name="Duprat S."/>
            <person name="Brottier P."/>
            <person name="Coutanceau J.-P."/>
            <person name="Gouzy J."/>
            <person name="Parra G."/>
            <person name="Lardier G."/>
            <person name="Chapple C."/>
            <person name="McKernan K.J."/>
            <person name="McEwan P."/>
            <person name="Bosak S."/>
            <person name="Kellis M."/>
            <person name="Volff J.-N."/>
            <person name="Guigo R."/>
            <person name="Zody M.C."/>
            <person name="Mesirov J."/>
            <person name="Lindblad-Toh K."/>
            <person name="Birren B."/>
            <person name="Nusbaum C."/>
            <person name="Kahn D."/>
            <person name="Robinson-Rechavi M."/>
            <person name="Laudet V."/>
            <person name="Schachter V."/>
            <person name="Quetier F."/>
            <person name="Saurin W."/>
            <person name="Scarpelli C."/>
            <person name="Wincker P."/>
            <person name="Lander E.S."/>
            <person name="Weissenbach J."/>
            <person name="Roest Crollius H."/>
        </authorList>
    </citation>
    <scope>NUCLEOTIDE SEQUENCE [LARGE SCALE GENOMIC DNA]</scope>
</reference>